<evidence type="ECO:0000313" key="3">
    <source>
        <dbReference type="Proteomes" id="UP000595897"/>
    </source>
</evidence>
<feature type="domain" description="SseB protein N-terminal" evidence="1">
    <location>
        <begin position="258"/>
        <end position="356"/>
    </location>
</feature>
<protein>
    <recommendedName>
        <fullName evidence="1">SseB protein N-terminal domain-containing protein</fullName>
    </recommendedName>
</protein>
<dbReference type="KEGG" id="ahb:bsdtb5_20740"/>
<dbReference type="AlphaFoldDB" id="A0A7R7EL57"/>
<evidence type="ECO:0000259" key="1">
    <source>
        <dbReference type="Pfam" id="PF07179"/>
    </source>
</evidence>
<reference evidence="2 3" key="1">
    <citation type="submission" date="2020-11" db="EMBL/GenBank/DDBJ databases">
        <title>Draft genome sequencing of a Lachnospiraceae strain isolated from anoxic soil subjected to BSD treatment.</title>
        <authorList>
            <person name="Uek A."/>
            <person name="Tonouchi A."/>
        </authorList>
    </citation>
    <scope>NUCLEOTIDE SEQUENCE [LARGE SCALE GENOMIC DNA]</scope>
    <source>
        <strain evidence="2 3">TB5</strain>
    </source>
</reference>
<keyword evidence="3" id="KW-1185">Reference proteome</keyword>
<dbReference type="Pfam" id="PF07179">
    <property type="entry name" value="SseB"/>
    <property type="match status" value="1"/>
</dbReference>
<dbReference type="RefSeq" id="WP_271715974.1">
    <property type="nucleotide sequence ID" value="NZ_AP024169.1"/>
</dbReference>
<evidence type="ECO:0000313" key="2">
    <source>
        <dbReference type="EMBL" id="BCN30779.1"/>
    </source>
</evidence>
<dbReference type="EMBL" id="AP024169">
    <property type="protein sequence ID" value="BCN30779.1"/>
    <property type="molecule type" value="Genomic_DNA"/>
</dbReference>
<dbReference type="InterPro" id="IPR009839">
    <property type="entry name" value="SseB_N"/>
</dbReference>
<accession>A0A7R7EL57</accession>
<name>A0A7R7EL57_9FIRM</name>
<gene>
    <name evidence="2" type="ORF">bsdtb5_20740</name>
</gene>
<organism evidence="2 3">
    <name type="scientific">Anaeromicropila herbilytica</name>
    <dbReference type="NCBI Taxonomy" id="2785025"/>
    <lineage>
        <taxon>Bacteria</taxon>
        <taxon>Bacillati</taxon>
        <taxon>Bacillota</taxon>
        <taxon>Clostridia</taxon>
        <taxon>Lachnospirales</taxon>
        <taxon>Lachnospiraceae</taxon>
        <taxon>Anaeromicropila</taxon>
    </lineage>
</organism>
<proteinExistence type="predicted"/>
<sequence length="371" mass="42731">MNLLKKIFKDKEQNIESKVLPIIQQSITNPMNTDEENRTEEERNIHNNTISNRYITHSDYSDHDLDKLSIQDLCVLVNNTKYALNNQIFLDGVEHLELLLSKFYNLLVSKIQNADIIYTIIDNNTGYPYIDENAQDSVWLFSRKKYAENAVDFYTQQYRSFSIQEIKNESFKEFFADLYLIGAYGIYMDNGLVGCAVKKEDLLEAPNWGDTPTISIPVTNPEFMLAHLKMSQELAWNVNYPDRNEVLGRLELELCRKSLEARFLVPTKGMPQGDSSEASEVTLQKDTNISIPFLEGKDGTHAIPAFTDWKQFHIIYTNNDYSGWIMTFKDLTEMIKSSNHNAFVINVGKCPMDVTSKSLDRIKEVLNITEV</sequence>
<dbReference type="Proteomes" id="UP000595897">
    <property type="component" value="Chromosome"/>
</dbReference>